<protein>
    <submittedName>
        <fullName evidence="1">Uncharacterized protein</fullName>
    </submittedName>
</protein>
<dbReference type="EMBL" id="MN740625">
    <property type="protein sequence ID" value="QHS78938.1"/>
    <property type="molecule type" value="Genomic_DNA"/>
</dbReference>
<accession>A0A6C0AGP4</accession>
<sequence length="110" mass="12405">MAGTRNKQTQLNFNTYQFELQKQTEWNSPYILQSPAYPCSGVNVQRIPAKYLATNAVDIETYLYGIGANNYVFPTISPPLDTKTLPAISFTPTPNLYIPILPPLLQNQRP</sequence>
<proteinExistence type="predicted"/>
<name>A0A6C0AGP4_9ZZZZ</name>
<reference evidence="1" key="1">
    <citation type="journal article" date="2020" name="Nature">
        <title>Giant virus diversity and host interactions through global metagenomics.</title>
        <authorList>
            <person name="Schulz F."/>
            <person name="Roux S."/>
            <person name="Paez-Espino D."/>
            <person name="Jungbluth S."/>
            <person name="Walsh D.A."/>
            <person name="Denef V.J."/>
            <person name="McMahon K.D."/>
            <person name="Konstantinidis K.T."/>
            <person name="Eloe-Fadrosh E.A."/>
            <person name="Kyrpides N.C."/>
            <person name="Woyke T."/>
        </authorList>
    </citation>
    <scope>NUCLEOTIDE SEQUENCE</scope>
    <source>
        <strain evidence="1">GVMAG-S-1035118-87</strain>
    </source>
</reference>
<organism evidence="1">
    <name type="scientific">viral metagenome</name>
    <dbReference type="NCBI Taxonomy" id="1070528"/>
    <lineage>
        <taxon>unclassified sequences</taxon>
        <taxon>metagenomes</taxon>
        <taxon>organismal metagenomes</taxon>
    </lineage>
</organism>
<evidence type="ECO:0000313" key="1">
    <source>
        <dbReference type="EMBL" id="QHS78938.1"/>
    </source>
</evidence>
<dbReference type="AlphaFoldDB" id="A0A6C0AGP4"/>